<dbReference type="AlphaFoldDB" id="A0A6C0HM98"/>
<feature type="region of interest" description="Disordered" evidence="3">
    <location>
        <begin position="26"/>
        <end position="47"/>
    </location>
</feature>
<dbReference type="SUPFAM" id="SSF52096">
    <property type="entry name" value="ClpP/crotonase"/>
    <property type="match status" value="1"/>
</dbReference>
<protein>
    <recommendedName>
        <fullName evidence="5">Protease</fullName>
    </recommendedName>
</protein>
<evidence type="ECO:0000256" key="2">
    <source>
        <dbReference type="SAM" id="Coils"/>
    </source>
</evidence>
<dbReference type="PRINTS" id="PR00127">
    <property type="entry name" value="CLPPROTEASEP"/>
</dbReference>
<sequence length="250" mass="28550">MFSPNIVTRYHSIALKRKNIQPAINPFKKISTDNKTDGDDSDDDNSLPFKFPMLGSQHDSEVYTERNHIYFKTDVTEETIDKLSQEIDTLNHKLTNIKHTKNTYGTFTPKPIILHLTTAGGDLLAGLFAFDKIRSSKVPIHTIIEGRVASAGSLMSMAGIHRYITPNSHILIHQLRTGMFGTYEELKDEKQNCTNLMNRLINLYYDNCNHKMNKTKIREILKHDIYWDSATAKSHGIIDEIWTGNNDSLL</sequence>
<comment type="similarity">
    <text evidence="1">Belongs to the peptidase S14 family.</text>
</comment>
<reference evidence="4" key="1">
    <citation type="journal article" date="2020" name="Nature">
        <title>Giant virus diversity and host interactions through global metagenomics.</title>
        <authorList>
            <person name="Schulz F."/>
            <person name="Roux S."/>
            <person name="Paez-Espino D."/>
            <person name="Jungbluth S."/>
            <person name="Walsh D.A."/>
            <person name="Denef V.J."/>
            <person name="McMahon K.D."/>
            <person name="Konstantinidis K.T."/>
            <person name="Eloe-Fadrosh E.A."/>
            <person name="Kyrpides N.C."/>
            <person name="Woyke T."/>
        </authorList>
    </citation>
    <scope>NUCLEOTIDE SEQUENCE</scope>
    <source>
        <strain evidence="4">GVMAG-M-3300023184-13</strain>
    </source>
</reference>
<dbReference type="InterPro" id="IPR029045">
    <property type="entry name" value="ClpP/crotonase-like_dom_sf"/>
</dbReference>
<evidence type="ECO:0000256" key="1">
    <source>
        <dbReference type="ARBA" id="ARBA00007039"/>
    </source>
</evidence>
<evidence type="ECO:0000256" key="3">
    <source>
        <dbReference type="SAM" id="MobiDB-lite"/>
    </source>
</evidence>
<dbReference type="Gene3D" id="3.90.226.10">
    <property type="entry name" value="2-enoyl-CoA Hydratase, Chain A, domain 1"/>
    <property type="match status" value="1"/>
</dbReference>
<dbReference type="GO" id="GO:0004252">
    <property type="term" value="F:serine-type endopeptidase activity"/>
    <property type="evidence" value="ECO:0007669"/>
    <property type="project" value="InterPro"/>
</dbReference>
<dbReference type="InterPro" id="IPR023562">
    <property type="entry name" value="ClpP/TepA"/>
</dbReference>
<evidence type="ECO:0008006" key="5">
    <source>
        <dbReference type="Google" id="ProtNLM"/>
    </source>
</evidence>
<keyword evidence="2" id="KW-0175">Coiled coil</keyword>
<dbReference type="GO" id="GO:0006515">
    <property type="term" value="P:protein quality control for misfolded or incompletely synthesized proteins"/>
    <property type="evidence" value="ECO:0007669"/>
    <property type="project" value="TreeGrafter"/>
</dbReference>
<proteinExistence type="inferred from homology"/>
<dbReference type="Pfam" id="PF00574">
    <property type="entry name" value="CLP_protease"/>
    <property type="match status" value="1"/>
</dbReference>
<name>A0A6C0HM98_9ZZZZ</name>
<evidence type="ECO:0000313" key="4">
    <source>
        <dbReference type="EMBL" id="QHT81619.1"/>
    </source>
</evidence>
<accession>A0A6C0HM98</accession>
<feature type="coiled-coil region" evidence="2">
    <location>
        <begin position="73"/>
        <end position="100"/>
    </location>
</feature>
<dbReference type="GO" id="GO:0009368">
    <property type="term" value="C:endopeptidase Clp complex"/>
    <property type="evidence" value="ECO:0007669"/>
    <property type="project" value="TreeGrafter"/>
</dbReference>
<dbReference type="PANTHER" id="PTHR10381">
    <property type="entry name" value="ATP-DEPENDENT CLP PROTEASE PROTEOLYTIC SUBUNIT"/>
    <property type="match status" value="1"/>
</dbReference>
<dbReference type="PANTHER" id="PTHR10381:SF11">
    <property type="entry name" value="ATP-DEPENDENT CLP PROTEASE PROTEOLYTIC SUBUNIT, MITOCHONDRIAL"/>
    <property type="match status" value="1"/>
</dbReference>
<dbReference type="GO" id="GO:0004176">
    <property type="term" value="F:ATP-dependent peptidase activity"/>
    <property type="evidence" value="ECO:0007669"/>
    <property type="project" value="InterPro"/>
</dbReference>
<dbReference type="GO" id="GO:0051117">
    <property type="term" value="F:ATPase binding"/>
    <property type="evidence" value="ECO:0007669"/>
    <property type="project" value="TreeGrafter"/>
</dbReference>
<dbReference type="InterPro" id="IPR001907">
    <property type="entry name" value="ClpP"/>
</dbReference>
<dbReference type="EMBL" id="MN739986">
    <property type="protein sequence ID" value="QHT81619.1"/>
    <property type="molecule type" value="Genomic_DNA"/>
</dbReference>
<organism evidence="4">
    <name type="scientific">viral metagenome</name>
    <dbReference type="NCBI Taxonomy" id="1070528"/>
    <lineage>
        <taxon>unclassified sequences</taxon>
        <taxon>metagenomes</taxon>
        <taxon>organismal metagenomes</taxon>
    </lineage>
</organism>